<dbReference type="Pfam" id="PF07800">
    <property type="entry name" value="DUF1644"/>
    <property type="match status" value="1"/>
</dbReference>
<dbReference type="PANTHER" id="PTHR31197:SF40">
    <property type="entry name" value="ZINC FINGER, RING_FYVE_PHD-TYPE"/>
    <property type="match status" value="1"/>
</dbReference>
<sequence>MPKDRKKTEPSSSSHGVRFSPYTSNSKNRENCKKDGTEGCDEKGRWREERCTICMEHPHNAVLLICSSHERGCRPYMCRTSRRLSNCLDRFCKLNSVRPSKSTGSDQQPNKFVRCGGKGSPDDDELLCPLCRGQIHGWIVTASARRFMNALARSCPLETCDFSGSYAQLVKHARLAHPEARPSEADKQRLSDWNDAEDVENESGDQEDLDETEEVKFERLRPGDDFFNHIHFGDENDTILDEHYCIENGIFKYFRTTTSGKSYEFAMVLE</sequence>
<organism evidence="2 3">
    <name type="scientific">Coffea arabica</name>
    <name type="common">Arabian coffee</name>
    <dbReference type="NCBI Taxonomy" id="13443"/>
    <lineage>
        <taxon>Eukaryota</taxon>
        <taxon>Viridiplantae</taxon>
        <taxon>Streptophyta</taxon>
        <taxon>Embryophyta</taxon>
        <taxon>Tracheophyta</taxon>
        <taxon>Spermatophyta</taxon>
        <taxon>Magnoliopsida</taxon>
        <taxon>eudicotyledons</taxon>
        <taxon>Gunneridae</taxon>
        <taxon>Pentapetalae</taxon>
        <taxon>asterids</taxon>
        <taxon>lamiids</taxon>
        <taxon>Gentianales</taxon>
        <taxon>Rubiaceae</taxon>
        <taxon>Ixoroideae</taxon>
        <taxon>Gardenieae complex</taxon>
        <taxon>Bertiereae - Coffeeae clade</taxon>
        <taxon>Coffeeae</taxon>
        <taxon>Coffea</taxon>
    </lineage>
</organism>
<dbReference type="GeneID" id="113741465"/>
<accession>A0A6P6XD62</accession>
<dbReference type="Proteomes" id="UP001652660">
    <property type="component" value="Chromosome 4e"/>
</dbReference>
<reference evidence="3" key="2">
    <citation type="submission" date="2025-08" db="UniProtKB">
        <authorList>
            <consortium name="RefSeq"/>
        </authorList>
    </citation>
    <scope>IDENTIFICATION</scope>
    <source>
        <tissue evidence="3">Leaves</tissue>
    </source>
</reference>
<feature type="compositionally biased region" description="Polar residues" evidence="1">
    <location>
        <begin position="10"/>
        <end position="26"/>
    </location>
</feature>
<evidence type="ECO:0000313" key="3">
    <source>
        <dbReference type="RefSeq" id="XP_027124801.1"/>
    </source>
</evidence>
<proteinExistence type="predicted"/>
<name>A0A6P6XD62_COFAR</name>
<reference evidence="2" key="1">
    <citation type="journal article" date="2025" name="Foods">
        <title>Unveiling the Microbial Signatures of Arabica Coffee Cherries: Insights into Ripeness Specific Diversity, Functional Traits, and Implications for Quality and Safety.</title>
        <authorList>
            <consortium name="RefSeq"/>
            <person name="Tenea G.N."/>
            <person name="Cifuentes V."/>
            <person name="Reyes P."/>
            <person name="Cevallos-Vallejos M."/>
        </authorList>
    </citation>
    <scope>NUCLEOTIDE SEQUENCE [LARGE SCALE GENOMIC DNA]</scope>
</reference>
<feature type="compositionally biased region" description="Basic and acidic residues" evidence="1">
    <location>
        <begin position="27"/>
        <end position="41"/>
    </location>
</feature>
<feature type="region of interest" description="Disordered" evidence="1">
    <location>
        <begin position="177"/>
        <end position="213"/>
    </location>
</feature>
<dbReference type="RefSeq" id="XP_027124801.1">
    <property type="nucleotide sequence ID" value="XM_027269000.2"/>
</dbReference>
<feature type="compositionally biased region" description="Basic and acidic residues" evidence="1">
    <location>
        <begin position="177"/>
        <end position="192"/>
    </location>
</feature>
<evidence type="ECO:0000313" key="2">
    <source>
        <dbReference type="Proteomes" id="UP001652660"/>
    </source>
</evidence>
<keyword evidence="2" id="KW-1185">Reference proteome</keyword>
<feature type="compositionally biased region" description="Acidic residues" evidence="1">
    <location>
        <begin position="194"/>
        <end position="213"/>
    </location>
</feature>
<dbReference type="OrthoDB" id="1921166at2759"/>
<gene>
    <name evidence="3" type="primary">LOC113741465</name>
</gene>
<dbReference type="InterPro" id="IPR012866">
    <property type="entry name" value="DUF1644"/>
</dbReference>
<dbReference type="PANTHER" id="PTHR31197">
    <property type="entry name" value="OS01G0612600 PROTEIN"/>
    <property type="match status" value="1"/>
</dbReference>
<dbReference type="AlphaFoldDB" id="A0A6P6XD62"/>
<feature type="region of interest" description="Disordered" evidence="1">
    <location>
        <begin position="1"/>
        <end position="41"/>
    </location>
</feature>
<protein>
    <submittedName>
        <fullName evidence="3">Uncharacterized protein</fullName>
    </submittedName>
</protein>
<evidence type="ECO:0000256" key="1">
    <source>
        <dbReference type="SAM" id="MobiDB-lite"/>
    </source>
</evidence>